<dbReference type="InterPro" id="IPR016039">
    <property type="entry name" value="Thiolase-like"/>
</dbReference>
<dbReference type="GO" id="GO:0006633">
    <property type="term" value="P:fatty acid biosynthetic process"/>
    <property type="evidence" value="ECO:0007669"/>
    <property type="project" value="TreeGrafter"/>
</dbReference>
<feature type="non-terminal residue" evidence="4">
    <location>
        <position position="178"/>
    </location>
</feature>
<dbReference type="InterPro" id="IPR014030">
    <property type="entry name" value="Ketoacyl_synth_N"/>
</dbReference>
<dbReference type="EMBL" id="PDXD01000618">
    <property type="protein sequence ID" value="RYN44463.1"/>
    <property type="molecule type" value="Genomic_DNA"/>
</dbReference>
<keyword evidence="2" id="KW-0511">Multifunctional enzyme</keyword>
<dbReference type="SMART" id="SM00825">
    <property type="entry name" value="PKS_KS"/>
    <property type="match status" value="1"/>
</dbReference>
<organism evidence="4 5">
    <name type="scientific">Alternaria alternata</name>
    <name type="common">Alternaria rot fungus</name>
    <name type="synonym">Torula alternata</name>
    <dbReference type="NCBI Taxonomy" id="5599"/>
    <lineage>
        <taxon>Eukaryota</taxon>
        <taxon>Fungi</taxon>
        <taxon>Dikarya</taxon>
        <taxon>Ascomycota</taxon>
        <taxon>Pezizomycotina</taxon>
        <taxon>Dothideomycetes</taxon>
        <taxon>Pleosporomycetidae</taxon>
        <taxon>Pleosporales</taxon>
        <taxon>Pleosporineae</taxon>
        <taxon>Pleosporaceae</taxon>
        <taxon>Alternaria</taxon>
        <taxon>Alternaria sect. Alternaria</taxon>
        <taxon>Alternaria alternata complex</taxon>
    </lineage>
</organism>
<dbReference type="GO" id="GO:0044550">
    <property type="term" value="P:secondary metabolite biosynthetic process"/>
    <property type="evidence" value="ECO:0007669"/>
    <property type="project" value="TreeGrafter"/>
</dbReference>
<gene>
    <name evidence="4" type="ORF">AA0117_g13554</name>
</gene>
<evidence type="ECO:0000313" key="4">
    <source>
        <dbReference type="EMBL" id="RYN44463.1"/>
    </source>
</evidence>
<protein>
    <recommendedName>
        <fullName evidence="3">Ketosynthase family 3 (KS3) domain-containing protein</fullName>
    </recommendedName>
</protein>
<dbReference type="SUPFAM" id="SSF53901">
    <property type="entry name" value="Thiolase-like"/>
    <property type="match status" value="1"/>
</dbReference>
<dbReference type="VEuPathDB" id="FungiDB:CC77DRAFT_1058721"/>
<dbReference type="Proteomes" id="UP000291422">
    <property type="component" value="Unassembled WGS sequence"/>
</dbReference>
<dbReference type="PROSITE" id="PS52004">
    <property type="entry name" value="KS3_2"/>
    <property type="match status" value="1"/>
</dbReference>
<accession>A0A4Q4M5L7</accession>
<feature type="domain" description="Ketosynthase family 3 (KS3)" evidence="3">
    <location>
        <begin position="31"/>
        <end position="178"/>
    </location>
</feature>
<dbReference type="PANTHER" id="PTHR43775:SF22">
    <property type="entry name" value="SYNTHASE, PUTATIVE (JCVI)-RELATED"/>
    <property type="match status" value="1"/>
</dbReference>
<comment type="pathway">
    <text evidence="1">Mycotoxin biosynthesis.</text>
</comment>
<dbReference type="Pfam" id="PF00109">
    <property type="entry name" value="ketoacyl-synt"/>
    <property type="match status" value="1"/>
</dbReference>
<dbReference type="InterPro" id="IPR050091">
    <property type="entry name" value="PKS_NRPS_Biosynth_Enz"/>
</dbReference>
<reference evidence="5" key="1">
    <citation type="journal article" date="2019" name="bioRxiv">
        <title>Genomics, evolutionary history and diagnostics of the Alternaria alternata species group including apple and Asian pear pathotypes.</title>
        <authorList>
            <person name="Armitage A.D."/>
            <person name="Cockerton H.M."/>
            <person name="Sreenivasaprasad S."/>
            <person name="Woodhall J.W."/>
            <person name="Lane C.R."/>
            <person name="Harrison R.J."/>
            <person name="Clarkson J.P."/>
        </authorList>
    </citation>
    <scope>NUCLEOTIDE SEQUENCE [LARGE SCALE GENOMIC DNA]</scope>
    <source>
        <strain evidence="5">FERA 1177</strain>
    </source>
</reference>
<evidence type="ECO:0000256" key="2">
    <source>
        <dbReference type="ARBA" id="ARBA00023268"/>
    </source>
</evidence>
<name>A0A4Q4M5L7_ALTAL</name>
<dbReference type="CDD" id="cd00833">
    <property type="entry name" value="PKS"/>
    <property type="match status" value="1"/>
</dbReference>
<evidence type="ECO:0000313" key="5">
    <source>
        <dbReference type="Proteomes" id="UP000291422"/>
    </source>
</evidence>
<proteinExistence type="predicted"/>
<evidence type="ECO:0000256" key="1">
    <source>
        <dbReference type="ARBA" id="ARBA00004685"/>
    </source>
</evidence>
<dbReference type="Gene3D" id="3.40.47.10">
    <property type="match status" value="1"/>
</dbReference>
<dbReference type="GO" id="GO:0004312">
    <property type="term" value="F:fatty acid synthase activity"/>
    <property type="evidence" value="ECO:0007669"/>
    <property type="project" value="TreeGrafter"/>
</dbReference>
<evidence type="ECO:0000259" key="3">
    <source>
        <dbReference type="PROSITE" id="PS52004"/>
    </source>
</evidence>
<sequence>MSSHGMSDSCFKGFQCDDHHTDEVQLDPTSPSDIAIVGLSCRTAGGIDNLDTLWDFLLQKKHASGEIPPNRWEPWRRRSAHDAQIVGSITRKGYFLNDVEGFDAAFFGISHKEAEHMDPHQRLGLELAYEALQNAGIQTDRLAGSDTAVYIGVDSDDYSRTVMDDLPAIEAWSGIGTA</sequence>
<dbReference type="AlphaFoldDB" id="A0A4Q4M5L7"/>
<dbReference type="InterPro" id="IPR020841">
    <property type="entry name" value="PKS_Beta-ketoAc_synthase_dom"/>
</dbReference>
<comment type="caution">
    <text evidence="4">The sequence shown here is derived from an EMBL/GenBank/DDBJ whole genome shotgun (WGS) entry which is preliminary data.</text>
</comment>
<dbReference type="PANTHER" id="PTHR43775">
    <property type="entry name" value="FATTY ACID SYNTHASE"/>
    <property type="match status" value="1"/>
</dbReference>